<dbReference type="GO" id="GO:0006633">
    <property type="term" value="P:fatty acid biosynthetic process"/>
    <property type="evidence" value="ECO:0007669"/>
    <property type="project" value="InterPro"/>
</dbReference>
<dbReference type="InterPro" id="IPR029058">
    <property type="entry name" value="AB_hydrolase_fold"/>
</dbReference>
<feature type="active site" description="Proton donor; for dehydratase activity" evidence="10">
    <location>
        <position position="957"/>
    </location>
</feature>
<dbReference type="InterPro" id="IPR020845">
    <property type="entry name" value="AMP-binding_CS"/>
</dbReference>
<evidence type="ECO:0000313" key="15">
    <source>
        <dbReference type="EMBL" id="RKQ70073.1"/>
    </source>
</evidence>
<evidence type="ECO:0000256" key="5">
    <source>
        <dbReference type="ARBA" id="ARBA00022490"/>
    </source>
</evidence>
<feature type="region of interest" description="Disordered" evidence="11">
    <location>
        <begin position="1556"/>
        <end position="1575"/>
    </location>
</feature>
<comment type="subcellular location">
    <subcellularLocation>
        <location evidence="2">Cytoplasm</location>
    </subcellularLocation>
</comment>
<evidence type="ECO:0000256" key="11">
    <source>
        <dbReference type="SAM" id="MobiDB-lite"/>
    </source>
</evidence>
<reference evidence="15 16" key="1">
    <citation type="submission" date="2018-10" db="EMBL/GenBank/DDBJ databases">
        <title>Comparative analysis of microorganisms from saline springs in Andes Mountain Range, Colombia.</title>
        <authorList>
            <person name="Rubin E."/>
        </authorList>
    </citation>
    <scope>NUCLEOTIDE SEQUENCE [LARGE SCALE GENOMIC DNA]</scope>
    <source>
        <strain evidence="15 16">USBA 36</strain>
    </source>
</reference>
<evidence type="ECO:0000256" key="6">
    <source>
        <dbReference type="ARBA" id="ARBA00022553"/>
    </source>
</evidence>
<dbReference type="InterPro" id="IPR036291">
    <property type="entry name" value="NAD(P)-bd_dom_sf"/>
</dbReference>
<evidence type="ECO:0000256" key="9">
    <source>
        <dbReference type="ARBA" id="ARBA00054155"/>
    </source>
</evidence>
<feature type="domain" description="Carrier" evidence="12">
    <location>
        <begin position="1463"/>
        <end position="1537"/>
    </location>
</feature>
<dbReference type="Pfam" id="PF00109">
    <property type="entry name" value="ketoacyl-synt"/>
    <property type="match status" value="5"/>
</dbReference>
<dbReference type="InterPro" id="IPR009081">
    <property type="entry name" value="PP-bd_ACP"/>
</dbReference>
<dbReference type="Pfam" id="PF14765">
    <property type="entry name" value="PS-DH"/>
    <property type="match status" value="2"/>
</dbReference>
<evidence type="ECO:0000256" key="2">
    <source>
        <dbReference type="ARBA" id="ARBA00004496"/>
    </source>
</evidence>
<dbReference type="Pfam" id="PF00501">
    <property type="entry name" value="AMP-binding"/>
    <property type="match status" value="1"/>
</dbReference>
<comment type="function">
    <text evidence="9">Involved in production of the polyketide antibiotic thailandamide.</text>
</comment>
<feature type="domain" description="PKS/mFAS DH" evidence="14">
    <location>
        <begin position="2911"/>
        <end position="3189"/>
    </location>
</feature>
<dbReference type="OrthoDB" id="9770470at2"/>
<dbReference type="SUPFAM" id="SSF51735">
    <property type="entry name" value="NAD(P)-binding Rossmann-fold domains"/>
    <property type="match status" value="2"/>
</dbReference>
<dbReference type="InterPro" id="IPR016039">
    <property type="entry name" value="Thiolase-like"/>
</dbReference>
<evidence type="ECO:0000256" key="3">
    <source>
        <dbReference type="ARBA" id="ARBA00004792"/>
    </source>
</evidence>
<dbReference type="InterPro" id="IPR018201">
    <property type="entry name" value="Ketoacyl_synth_AS"/>
</dbReference>
<dbReference type="InterPro" id="IPR001031">
    <property type="entry name" value="Thioesterase"/>
</dbReference>
<dbReference type="SMART" id="SM00824">
    <property type="entry name" value="PKS_TE"/>
    <property type="match status" value="1"/>
</dbReference>
<feature type="region of interest" description="Disordered" evidence="11">
    <location>
        <begin position="18"/>
        <end position="39"/>
    </location>
</feature>
<dbReference type="InterPro" id="IPR042099">
    <property type="entry name" value="ANL_N_sf"/>
</dbReference>
<evidence type="ECO:0000256" key="8">
    <source>
        <dbReference type="ARBA" id="ARBA00022737"/>
    </source>
</evidence>
<feature type="domain" description="Carrier" evidence="12">
    <location>
        <begin position="4337"/>
        <end position="4414"/>
    </location>
</feature>
<feature type="active site" description="Proton acceptor; for dehydratase activity" evidence="10">
    <location>
        <position position="793"/>
    </location>
</feature>
<dbReference type="Pfam" id="PF00550">
    <property type="entry name" value="PP-binding"/>
    <property type="match status" value="7"/>
</dbReference>
<dbReference type="InterPro" id="IPR057326">
    <property type="entry name" value="KR_dom"/>
</dbReference>
<dbReference type="NCBIfam" id="TIGR01733">
    <property type="entry name" value="AA-adenyl-dom"/>
    <property type="match status" value="1"/>
</dbReference>
<dbReference type="Gene3D" id="1.10.1200.10">
    <property type="entry name" value="ACP-like"/>
    <property type="match status" value="7"/>
</dbReference>
<dbReference type="GO" id="GO:0005886">
    <property type="term" value="C:plasma membrane"/>
    <property type="evidence" value="ECO:0007669"/>
    <property type="project" value="TreeGrafter"/>
</dbReference>
<dbReference type="Pfam" id="PF13193">
    <property type="entry name" value="AMP-binding_C"/>
    <property type="match status" value="1"/>
</dbReference>
<dbReference type="InterPro" id="IPR010071">
    <property type="entry name" value="AA_adenyl_dom"/>
</dbReference>
<dbReference type="Proteomes" id="UP000277424">
    <property type="component" value="Unassembled WGS sequence"/>
</dbReference>
<dbReference type="InterPro" id="IPR020802">
    <property type="entry name" value="TesA-like"/>
</dbReference>
<feature type="domain" description="Carrier" evidence="12">
    <location>
        <begin position="2224"/>
        <end position="2298"/>
    </location>
</feature>
<feature type="region of interest" description="N-terminal hotdog fold" evidence="10">
    <location>
        <begin position="2911"/>
        <end position="3027"/>
    </location>
</feature>
<feature type="region of interest" description="C-terminal hotdog fold" evidence="10">
    <location>
        <begin position="894"/>
        <end position="1045"/>
    </location>
</feature>
<dbReference type="InterPro" id="IPR001242">
    <property type="entry name" value="Condensation_dom"/>
</dbReference>
<dbReference type="InterPro" id="IPR006162">
    <property type="entry name" value="Ppantetheine_attach_site"/>
</dbReference>
<feature type="domain" description="Carrier" evidence="12">
    <location>
        <begin position="3201"/>
        <end position="3274"/>
    </location>
</feature>
<dbReference type="InterPro" id="IPR020807">
    <property type="entry name" value="PKS_DH"/>
</dbReference>
<dbReference type="SUPFAM" id="SSF53474">
    <property type="entry name" value="alpha/beta-Hydrolases"/>
    <property type="match status" value="1"/>
</dbReference>
<feature type="domain" description="Ketosynthase family 3 (KS3)" evidence="13">
    <location>
        <begin position="1578"/>
        <end position="2017"/>
    </location>
</feature>
<dbReference type="Gene3D" id="3.30.300.30">
    <property type="match status" value="1"/>
</dbReference>
<dbReference type="PANTHER" id="PTHR43775">
    <property type="entry name" value="FATTY ACID SYNTHASE"/>
    <property type="match status" value="1"/>
</dbReference>
<dbReference type="Pfam" id="PF00975">
    <property type="entry name" value="Thioesterase"/>
    <property type="match status" value="1"/>
</dbReference>
<comment type="pathway">
    <text evidence="3">Antibiotic biosynthesis.</text>
</comment>
<comment type="caution">
    <text evidence="15">The sequence shown here is derived from an EMBL/GenBank/DDBJ whole genome shotgun (WGS) entry which is preliminary data.</text>
</comment>
<dbReference type="CDD" id="cd00833">
    <property type="entry name" value="PKS"/>
    <property type="match status" value="5"/>
</dbReference>
<evidence type="ECO:0000256" key="1">
    <source>
        <dbReference type="ARBA" id="ARBA00001957"/>
    </source>
</evidence>
<dbReference type="PROSITE" id="PS50075">
    <property type="entry name" value="CARRIER"/>
    <property type="match status" value="7"/>
</dbReference>
<dbReference type="InterPro" id="IPR020841">
    <property type="entry name" value="PKS_Beta-ketoAc_synthase_dom"/>
</dbReference>
<feature type="region of interest" description="C-terminal hotdog fold" evidence="10">
    <location>
        <begin position="3041"/>
        <end position="3189"/>
    </location>
</feature>
<dbReference type="GO" id="GO:0004312">
    <property type="term" value="F:fatty acid synthase activity"/>
    <property type="evidence" value="ECO:0007669"/>
    <property type="project" value="TreeGrafter"/>
</dbReference>
<name>A0A420WGG1_9PROT</name>
<evidence type="ECO:0000256" key="7">
    <source>
        <dbReference type="ARBA" id="ARBA00022679"/>
    </source>
</evidence>
<dbReference type="EMBL" id="RBIG01000002">
    <property type="protein sequence ID" value="RKQ70073.1"/>
    <property type="molecule type" value="Genomic_DNA"/>
</dbReference>
<feature type="domain" description="PKS/mFAS DH" evidence="14">
    <location>
        <begin position="756"/>
        <end position="1045"/>
    </location>
</feature>
<dbReference type="Pfam" id="PF21089">
    <property type="entry name" value="PKS_DH_N"/>
    <property type="match status" value="2"/>
</dbReference>
<dbReference type="SUPFAM" id="SSF47336">
    <property type="entry name" value="ACP-like"/>
    <property type="match status" value="7"/>
</dbReference>
<dbReference type="Gene3D" id="3.40.50.1820">
    <property type="entry name" value="alpha/beta hydrolase"/>
    <property type="match status" value="1"/>
</dbReference>
<evidence type="ECO:0000259" key="13">
    <source>
        <dbReference type="PROSITE" id="PS52004"/>
    </source>
</evidence>
<dbReference type="SUPFAM" id="SSF52777">
    <property type="entry name" value="CoA-dependent acyltransferases"/>
    <property type="match status" value="2"/>
</dbReference>
<dbReference type="InterPro" id="IPR023213">
    <property type="entry name" value="CAT-like_dom_sf"/>
</dbReference>
<dbReference type="SMART" id="SM00822">
    <property type="entry name" value="PKS_KR"/>
    <property type="match status" value="2"/>
</dbReference>
<keyword evidence="5" id="KW-0963">Cytoplasm</keyword>
<feature type="domain" description="Ketosynthase family 3 (KS3)" evidence="13">
    <location>
        <begin position="4441"/>
        <end position="4869"/>
    </location>
</feature>
<keyword evidence="4" id="KW-0596">Phosphopantetheine</keyword>
<dbReference type="InterPro" id="IPR050091">
    <property type="entry name" value="PKS_NRPS_Biosynth_Enz"/>
</dbReference>
<dbReference type="GO" id="GO:0044550">
    <property type="term" value="P:secondary metabolite biosynthetic process"/>
    <property type="evidence" value="ECO:0007669"/>
    <property type="project" value="UniProtKB-ARBA"/>
</dbReference>
<feature type="domain" description="Ketosynthase family 3 (KS3)" evidence="13">
    <location>
        <begin position="2325"/>
        <end position="2761"/>
    </location>
</feature>
<dbReference type="SUPFAM" id="SSF56801">
    <property type="entry name" value="Acetyl-CoA synthetase-like"/>
    <property type="match status" value="1"/>
</dbReference>
<feature type="domain" description="Carrier" evidence="12">
    <location>
        <begin position="4998"/>
        <end position="5075"/>
    </location>
</feature>
<proteinExistence type="predicted"/>
<dbReference type="PROSITE" id="PS52019">
    <property type="entry name" value="PKS_MFAS_DH"/>
    <property type="match status" value="2"/>
</dbReference>
<evidence type="ECO:0000256" key="4">
    <source>
        <dbReference type="ARBA" id="ARBA00022450"/>
    </source>
</evidence>
<organism evidence="15 16">
    <name type="scientific">Oceanibaculum indicum</name>
    <dbReference type="NCBI Taxonomy" id="526216"/>
    <lineage>
        <taxon>Bacteria</taxon>
        <taxon>Pseudomonadati</taxon>
        <taxon>Pseudomonadota</taxon>
        <taxon>Alphaproteobacteria</taxon>
        <taxon>Rhodospirillales</taxon>
        <taxon>Oceanibaculaceae</taxon>
        <taxon>Oceanibaculum</taxon>
    </lineage>
</organism>
<dbReference type="InterPro" id="IPR036736">
    <property type="entry name" value="ACP-like_sf"/>
</dbReference>
<dbReference type="SMART" id="SM00825">
    <property type="entry name" value="PKS_KS"/>
    <property type="match status" value="5"/>
</dbReference>
<dbReference type="InterPro" id="IPR014031">
    <property type="entry name" value="Ketoacyl_synth_C"/>
</dbReference>
<protein>
    <submittedName>
        <fullName evidence="15">Amino acid adenylation domain-containing protein</fullName>
    </submittedName>
</protein>
<dbReference type="InterPro" id="IPR054514">
    <property type="entry name" value="RhiE-like_linker"/>
</dbReference>
<dbReference type="InterPro" id="IPR020806">
    <property type="entry name" value="PKS_PP-bd"/>
</dbReference>
<dbReference type="Gene3D" id="3.40.50.720">
    <property type="entry name" value="NAD(P)-binding Rossmann-like Domain"/>
    <property type="match status" value="2"/>
</dbReference>
<dbReference type="Pfam" id="PF08659">
    <property type="entry name" value="KR"/>
    <property type="match status" value="2"/>
</dbReference>
<dbReference type="Pfam" id="PF22336">
    <property type="entry name" value="RhiE-like_linker"/>
    <property type="match status" value="4"/>
</dbReference>
<keyword evidence="7" id="KW-0808">Transferase</keyword>
<dbReference type="RefSeq" id="WP_121219630.1">
    <property type="nucleotide sequence ID" value="NZ_RBIG01000002.1"/>
</dbReference>
<dbReference type="PROSITE" id="PS00455">
    <property type="entry name" value="AMP_BINDING"/>
    <property type="match status" value="1"/>
</dbReference>
<dbReference type="GO" id="GO:0031177">
    <property type="term" value="F:phosphopantetheine binding"/>
    <property type="evidence" value="ECO:0007669"/>
    <property type="project" value="InterPro"/>
</dbReference>
<evidence type="ECO:0000259" key="12">
    <source>
        <dbReference type="PROSITE" id="PS50075"/>
    </source>
</evidence>
<dbReference type="InterPro" id="IPR025110">
    <property type="entry name" value="AMP-bd_C"/>
</dbReference>
<dbReference type="PANTHER" id="PTHR43775:SF37">
    <property type="entry name" value="SI:DKEY-61P9.11"/>
    <property type="match status" value="1"/>
</dbReference>
<gene>
    <name evidence="15" type="ORF">BCL74_2009</name>
</gene>
<comment type="cofactor">
    <cofactor evidence="1">
        <name>pantetheine 4'-phosphate</name>
        <dbReference type="ChEBI" id="CHEBI:47942"/>
    </cofactor>
</comment>
<dbReference type="Gene3D" id="3.10.129.110">
    <property type="entry name" value="Polyketide synthase dehydratase"/>
    <property type="match status" value="2"/>
</dbReference>
<evidence type="ECO:0000259" key="14">
    <source>
        <dbReference type="PROSITE" id="PS52019"/>
    </source>
</evidence>
<feature type="active site" description="Proton donor; for dehydratase activity" evidence="10">
    <location>
        <position position="3102"/>
    </location>
</feature>
<dbReference type="Gene3D" id="1.10.1240.100">
    <property type="match status" value="5"/>
</dbReference>
<feature type="domain" description="Ketosynthase family 3 (KS3)" evidence="13">
    <location>
        <begin position="3311"/>
        <end position="3739"/>
    </location>
</feature>
<dbReference type="SMART" id="SM00823">
    <property type="entry name" value="PKS_PP"/>
    <property type="match status" value="7"/>
</dbReference>
<dbReference type="Gene3D" id="3.40.47.10">
    <property type="match status" value="5"/>
</dbReference>
<feature type="compositionally biased region" description="Low complexity" evidence="11">
    <location>
        <begin position="22"/>
        <end position="34"/>
    </location>
</feature>
<feature type="domain" description="Carrier" evidence="12">
    <location>
        <begin position="6068"/>
        <end position="6143"/>
    </location>
</feature>
<sequence>MTDRPDIRKTLEDELMRRAGIAPSAPEATPEATTSGGGLDRLAGDVLAIAAAALRIPEEKLDPTENLANYGIDSIAITEVMVQISRRFGISVAPTTFFEAKNLNDLARILAERNGKAIAAHYAPKVETAPAPVSVPEVKPAAKVAGWMARHRAVAKAPKPDAIPAAPKQSVPDAAAPIAIISMEGMFPKSPDLARFAEHLRRGEDCIEEVPADRWDWRAVHGDPRKGPFTDVKYGGFVPGHDLFDAGFFNISPKEAELMDPQHRLFMECVWKLIEGAGHAPGSLAGRKVGLFLGINLLDYTEMANRAGVMEAQQLTGLGHAFCPNRLSFLLDIHGPSQVIDTACSSSLVAVHRAVMSIRHEGCEMAIAGGSNLMLSPMQHIMFSQVGMICPDGRCKSFSAAANGYARADGVGAVLLKRLDAAERDGDPILGVILASAEHHGGGATSLTAPNPQAQARLIVEAHRAAGIDPRSIGLIECHGTGTKLGDPIEIEGLKLAFAELYRERGLPMPDVASCGLGSVKSNIGHAETAAGVAGLIKVLLALRDGTRYRSLHCEVPNPLIDLTGTPFHLLDKESPWQRPKIDGVEQPRRAAISSFGAGGANTHLVVEEYVPAATPVSESAGPFLLPVSARTASALRVSVEQLRPFAETAYLADLAYTLQIGRDAMRERLAFVATDRADLLRQIDRFLKDGQAAHRGTAPRVGKGEALDPAGMALADIASRWAAGATIGWAALHEGQARRRLALPTYPFERKRYWLPLADTKPAEAGGFALTEAGPDRYTLRFTGAEFFLADHRVQGNPVLPGVAYLELARAAAQKAGLPAAHLRKIVWLKPLIVTEPVTVEVAVNRASGGTRIEIASLNEENARDLHAQMLLAESAGDAPQPADLTALRSAYPHSHDAARIYEAFAALGLEYGPGHRALVSLSTGEAGVLARLRLPASVADAVSQDGFVLHPSLLDGAFQAAIGMALNPDGTPSEGGAALPFALEAVELLRPVPAECWVVIRAADEGQGERVRTLDLDLLDAEGIVCVRLRGFATRILQAQKEESVLHFAPDWLPVPAASFDPAGFAARHALLIGLDMPALPGWECQALTGDGLSAYSRQLLGFLQSLLPAKAPVLVQIALPDGPEVPMLAALAGMLRSAHLEHGNLWGQVVCVELGLSPSALAERLAQAARTPQHALLRFRDGMPVAQGWREIAAAKASPMWRDDGVYLIAGGAGALGRLLADDIRAHAPVARIVLAGRRAPDAALPDNVTFQPVDLTDAASVDSLVAAIRREHGRLDGVIQAAGLLRDKVLAGKTPEELAEVLAPKLAGTLNLDRAIGAAPLDFFLLFSSLSGALGNPGQADYATANAFLDGFAEAREARRAAGACQGRTLAIAWPLWRDGGMRMDAASERLMIRTTGLVPLEMADGLAAIHAALAGTETRLLVAPGDAARLRRRLLDAPEAPVFQKPAAASVDSGALRAGVLDALMRMVSAQLKVGLDDLAPDIELTEYGFDSISFTQFANALNDRFALELTPTLFFEHPTLDGLAGHLAAAEPDRMAAALGVAATVAAPAAAPASKPEPQPTPKPAMASNTPRDAVAIIGMSGVLPGAADVDDFWRNLVEGRDCIGEIPPERWDWRALWGDPVKEPGRTNVKWGGFIDGIGAFDAGFFGLSAPEARMMDPQQRLLLTQAWRVIEDAGYAPRSLSGSRTGVFVGIADTGYGRLAAASGAVVEGYAMTGLAPSLGPNRISYFLNLHGPSVAVETACSSALVAIHRAVEAIRSGGCDTAIAGGVNTLLLPDSFIGFSRAGMLSPDGRSKPFSDAANGYARGEGLGLVFLKRLADAERDGDRILAVVRASAENHGGRAGSLTAPNPKAQAELLRTAYRQAGFDPRTVSYIEAHGTGTKLGDPIEVEGLRAAFADLTKEAEAEHGPGVTMACGIGSVKSNIGHLELAAGAAGVLKLLLQMRHGQLVKTLHCDALNPYLKLQGSPFEVVRENRPWPRTLDAAGREIPRRAGVSSFGFGGSNAHLVLEEYVAAAEPAAERESGPALIVLSARTPEQLRESARLLRDAVAAMGAEADLSAIAWTLQVARDAMEHRLAFQAADVAVLLDRLTAFLDDRAEEAGLHVGQAKANRAMMAVLESDAELNAAVAGLADRGRADTLLQLWAGGLAVDWRALRKDRPPRRISLPGYPFDRTRYWVGTQAAPAPQAIPAPAAPLAQPAPALAPATLAESEDERLARALDAVTAVAARVLEVEASVLDPDTELGEFGFDSITMTVFASAVNETLGLSLTPTDFFEFATLSRLAGHIAGEMPAAEPVADPAPAPSVVQPVAPSFGGDDDPIAIVGLSCRFPKAADADEFWANLLAGRDCMERIPADRWDWRAYDGDPKREPNRTNIHWGGFIDGVFAFDPLFFGISPREAKLMDPQQRLMLMHAWKAIEDAGHAPRSLAGRSVGVFVGTSSSGYREMIGEDTGGEGYVATGAVPSVGPNRISYFFDWHGPSEPVETACSSSLVALHRALEAMRNGDCEMALVGGVNSIVTPEAHINFAKAGMLAPDGRCKTFSKDADGYGRGEGVGMIFLKRLSEARRDGDAVYAIVRGSAVNHGGRANSLTAPNTAAQKALLVQAYRRAGIDPRTVTHIETHGTGTALGDPVEVNALKAAFRELYAESPDASYENEGCWLGAVKSNIGHLELAAGIAGLAKLLLEMRHGTLAASLHCAEQNPYIDLTGSPFRILREARPWVRLRDAQGREVPRRAGISSFGFGGVNAHVVLEEDVPPAPPLAATGPVLIVLSGRDEARLREQASQLLAALEQDRFVDADLADIAHTLQAGREAMRQRLAFTAGSLEEVRERLEGWLAGSGSGVFAGRLAAGDTVPAGTLPDGATLADIARHWVAGGIVAWEGLQDGPRRRLHLPAYPFAREIYNIAGAATPAVTADAPYALTLHPESFYLHDHRFRGACVLPGAMSLELARRAYAGDDTARPVLLRQVVWQQPVMVTAPLPVTVSLAQAESGESAFRLMSGADETLHIRGTVGPLAEGVTPVLDLPGLRTRCPDALSPRWLYDSYAALGLDYGPSFQPVRELRRGKDEALAHLVLPEAAAQSGETFGLHPSLLDGAFQACIALVDDAGEEGKAALPFVLERLELLRPLPAMAGDGIWAHLRLRPGTGGVLKFDIDLADDKGRLYARLHGFTVRVAGRVMEADDKPEATVPLRQAAETYLAGVLAREIGMEAAQIEPEAAFEAYGIDSMLIVRLTDVLEADFGPLPKTLFFEHQTLAALAGYFLEHHAARLAELAGVASARAAQALQAGPAVRRGEPLAQGAGEQPIAIIGMAGRYPGARDLDDFWANLAAGRDGITEVPLERWDHSRFYDPAPGQPGKTNSKWGGFLSDFDRFDPLFFNISPREAEFMDPQERLFLQCAWETLEDAGHTRASLGGQDVGVFVGVMYEEYQLYGAEKTQAGQPMALGGSAATIANRVSYFCDFHGPSLAVDSMCSSSLTAIHLAIDSLRGGGCSVALAGGVNLTLHPNKYLALSQGRFMSSKGRCESFGAGGDGYVPGEGVGAVLLKPLDRALADGDRIHGVIRGSMLNHGGKTNGYTVPNPNAQADVIGRALDRAGVSPRAISYVEAHGTGTSLGDPIEIAALTKAYRQETDDTGFCAIGSVKSNIGHCESAAGIAGLTKLLLQMRHGRLVPSLHSTTLNPGIDFAATPFRVQRDLAPWRAPLRDGREQPRLAGLSSFGAGGSNAHLVIEEFRQERVGVPLEGPTIFPFSARDPERLTELLARHRAALEKLVEGDMAAVACTLQEGREAFEERLAVVADSRAALLAALDRVLAGEGDVPGVYRGRAAGFGAAVTGLSDPQDLARAWAAGGRVDWRGLRGGKPARRIGLPAYPFARDRYWVPGGIPERTVAESMPAVPLPLLLAPDWRAQPAGGDLAADRIVTLLCGFTPERMQSALAVLGPDRTVILASKGATLADRYADHAAELLTRLQALFRDRPAQPLVQLLVPLDGEEALLEGLGGLLRSAVQERPGLRCQTIAVADPAADLAALARAEQGSTDADIRHTAQGRQVRQWREIAAKPVAPAWKPGGVYLVTGGAGGLGLLLCREIAAEGRKPVLWLTGRSPLSEERRAALAALPATVKYRQADMADAASVRALIDEIYAAHGNLDGAIHAAGITRDKLLVRKEAAELRAVLAPKVTGLATLDAALGGRPLGFMLLFASAAGALGNAGQADYAAGNAFLDGFAAHRNLLAARDKRQGRTLSLDWPYWRAGGMAMAETAVAAAERAVGVRPLESEAAFAALNTALALDEQQILVLDGNHQRLRAALMPEGTPKVMPERAAPPARIASAPLRERALAFVTRHVGEALNIPAERLSPDSTLDRYGVDSVSALQIVEAMERELGPLPATLLLEYPKLSALAGALADSHGAAFGDAEPASNPQPEAQPSAQPQAAAGDIAIIAVAGRYPGADTPEEFWQALRDGRDLVTEVPAGRWDHAALYAPEKGKPGTAHCKWGGFLTDIDRFDAGFFGYTPREAALADPQERLFLQTAWHLLERAGHTREALVRRYDSRVGVFVGAMYQQYRALEMDADSKALLNLASYAGIANRLSYFLDLQGPSVAVDSMCSSGLQAVHQACQSLRLGECRLAIAGGVNLSIIPDKYLALSRAGLIGSHESSRSFADGDGYLPAEGVGAVLLKPLADALRDGDAVLAIVKASAANHAGHSAGYAVPGAEAQARLIEENLRAAGVDARSISYVEAAANGSAIGDVIELRALTRAFRAFTPEVGFCAIGSVKANMGHAEAASGMAQLTKVLLQLQHRELAPSIRPGAPNPKMDFAGTPFVPQAVLSPWAVPVIDGVEQPRRATVSSFGAGGSNVHLVLEEAPAQRLPAAETPRRRLFPVSARTPEQLVQMLADLAAHLRANPEISLARLSYTLRTGREAMEHRAEIVASSHAELLAGLETARPGQMAGEVVPDEPVEGPSLVLPGYPFARDRHWIGAAMVASPAAQPVSVADDVLGLVTATLAAELGVAAADISADADFRAQGADSMAALRLIHTLREATGVEVGHADLERLGTPAALAGWVAERRGAPVRAVEAADILPPEQWQSPLSEGQRALWVWQALYPDSAAYNVPMAFHLSGIDRTALERACGWLLARFPMLTARLADEGDELRLVGQNPGTVLQDVAVPAGVDPLDEAKRRAALPFDLHEEPPIRFALLRRADRPAGDGLLLIVAHHIAFDGMSALVLAGLLRDAYDRFRAGEAPAEPVAADYADFVGWERNFMASPKGQAQLAYWRARLEGDLPALTLPEEKVSALTGGVAEPAHLEKALPAALVARARAVAERLGVTPSAFFLGVFAMLLHRLTGEAEFVIGMPVLRRPEARFARSIGFFANMVAVRATVDGNRPAGDLLREVQAQVTGALDNGDYPHAAVVRAVKGRADGQPLYRVSYAYQNFLGRTAKAEGGDLAPLDGLRQQPDGPLGLELFDASDGLRLVAGYDAARFDAAAIARLLERFGRLTEAVCADAAQPVASLDMQQPGERSRLLKSWARGDRLERRKGTVAQWIADTAARQPKAIALHSAEEGTTLTYRRLWRRAMRLAALLRNRGVGRGDRVAVLLPRGPECVASLLACLACGAVWVPLDVEQPEARLALVLADADPALLVSDAAGAVRMRSLDEGVPPILDLEGEKRALKAMKPLAKPMRLRRKDPAYMIYTSGSTGQPKGVLVSQGALAEHCAATIQCLGITRKDAVLHFSPPTFDPALEQMLTTLAVGGRLVIRGHDLWSPAELMRVLRDHKVSVADLPPAYLREALLAWAEAGETVEPSTLRLLVVGGEAAPPDLPALWRAGPLRGARLLNAYGPTETTVTCTLHEVPRDGAPEEALPIGRPLPGTEAYILDPTGHPVPEGVEGELYIGGRRLALGYFRQPDLTESRFVERKLPGRRRPVRLYRTGDRASFIPDSDGLIGFHGRIDHQVKLRGFRIEPGEIEAALRAGGMRDAAVVVQGTGAAQRLVAYVVAGEKGLREEELRRWLAGRLPTYMVPTAFMALPALPVMPSGKLDRAALPAIADADMPAADAGLHDPVEADLAGLWRAVLDLPETLAIGPACDFFALGGHSLLALRLQTRIRQHFGRELPVAALIATPVLAHQAALLREPAAAPETAGGPGLVPLRTEGGKPALFVIHPVGGSVACYRDLARLLQPGRPVIGIQAAGIEPGEQPFAGGLPAMAGAYAALIRAHQPDGPYHLAGWSMGGVLAFETARQLAAAGQPVGTVTLIESYTPALLQGFGEWSDELDEVQEVRAFARDLLGLADIPPLQVAEGRDPFAALLLSPWLTAALPGMDSGQLRRLFAVFRAHVRALEGYEPAPYGGAVTVIAGESVPVADRARGWTPLVDGGLDLHAVPGDHYTVLRPPGLARCAAILESALSRAEGGRRPRRKARIG</sequence>
<accession>A0A420WGG1</accession>
<dbReference type="Pfam" id="PF22621">
    <property type="entry name" value="CurL-like_PKS_C"/>
    <property type="match status" value="1"/>
</dbReference>
<dbReference type="Gene3D" id="3.30.559.10">
    <property type="entry name" value="Chloramphenicol acetyltransferase-like domain"/>
    <property type="match status" value="1"/>
</dbReference>
<dbReference type="SMART" id="SM00826">
    <property type="entry name" value="PKS_DH"/>
    <property type="match status" value="2"/>
</dbReference>
<dbReference type="GO" id="GO:0005737">
    <property type="term" value="C:cytoplasm"/>
    <property type="evidence" value="ECO:0007669"/>
    <property type="project" value="UniProtKB-SubCell"/>
</dbReference>
<dbReference type="CDD" id="cd08953">
    <property type="entry name" value="KR_2_SDR_x"/>
    <property type="match status" value="2"/>
</dbReference>
<dbReference type="Pfam" id="PF02801">
    <property type="entry name" value="Ketoacyl-synt_C"/>
    <property type="match status" value="5"/>
</dbReference>
<dbReference type="InterPro" id="IPR013968">
    <property type="entry name" value="PKS_KR"/>
</dbReference>
<dbReference type="SMART" id="SM01294">
    <property type="entry name" value="PKS_PP_betabranch"/>
    <property type="match status" value="2"/>
</dbReference>
<feature type="active site" description="Proton acceptor; for dehydratase activity" evidence="10">
    <location>
        <position position="2941"/>
    </location>
</feature>
<evidence type="ECO:0000313" key="16">
    <source>
        <dbReference type="Proteomes" id="UP000277424"/>
    </source>
</evidence>
<dbReference type="InterPro" id="IPR049900">
    <property type="entry name" value="PKS_mFAS_DH"/>
</dbReference>
<feature type="compositionally biased region" description="Low complexity" evidence="11">
    <location>
        <begin position="4421"/>
        <end position="4438"/>
    </location>
</feature>
<keyword evidence="6" id="KW-0597">Phosphoprotein</keyword>
<dbReference type="GO" id="GO:0004315">
    <property type="term" value="F:3-oxoacyl-[acyl-carrier-protein] synthase activity"/>
    <property type="evidence" value="ECO:0007669"/>
    <property type="project" value="InterPro"/>
</dbReference>
<dbReference type="InterPro" id="IPR042104">
    <property type="entry name" value="PKS_dehydratase_sf"/>
</dbReference>
<dbReference type="PROSITE" id="PS00606">
    <property type="entry name" value="KS3_1"/>
    <property type="match status" value="3"/>
</dbReference>
<dbReference type="InterPro" id="IPR049551">
    <property type="entry name" value="PKS_DH_C"/>
</dbReference>
<dbReference type="PROSITE" id="PS52004">
    <property type="entry name" value="KS3_2"/>
    <property type="match status" value="5"/>
</dbReference>
<keyword evidence="8" id="KW-0677">Repeat</keyword>
<dbReference type="Gene3D" id="3.30.559.30">
    <property type="entry name" value="Nonribosomal peptide synthetase, condensation domain"/>
    <property type="match status" value="1"/>
</dbReference>
<dbReference type="InterPro" id="IPR014030">
    <property type="entry name" value="Ketoacyl_synth_N"/>
</dbReference>
<feature type="domain" description="Carrier" evidence="12">
    <location>
        <begin position="40"/>
        <end position="114"/>
    </location>
</feature>
<dbReference type="InterPro" id="IPR000873">
    <property type="entry name" value="AMP-dep_synth/lig_dom"/>
</dbReference>
<dbReference type="InterPro" id="IPR049552">
    <property type="entry name" value="PKS_DH_N"/>
</dbReference>
<dbReference type="FunFam" id="3.40.47.10:FF:000019">
    <property type="entry name" value="Polyketide synthase type I"/>
    <property type="match status" value="3"/>
</dbReference>
<dbReference type="Gene3D" id="3.40.50.12780">
    <property type="entry name" value="N-terminal domain of ligase-like"/>
    <property type="match status" value="1"/>
</dbReference>
<evidence type="ECO:0000256" key="10">
    <source>
        <dbReference type="PROSITE-ProRule" id="PRU01363"/>
    </source>
</evidence>
<dbReference type="PROSITE" id="PS00012">
    <property type="entry name" value="PHOSPHOPANTETHEINE"/>
    <property type="match status" value="1"/>
</dbReference>
<feature type="domain" description="Ketosynthase family 3 (KS3)" evidence="13">
    <location>
        <begin position="175"/>
        <end position="609"/>
    </location>
</feature>
<dbReference type="InterPro" id="IPR045851">
    <property type="entry name" value="AMP-bd_C_sf"/>
</dbReference>
<feature type="region of interest" description="N-terminal hotdog fold" evidence="10">
    <location>
        <begin position="756"/>
        <end position="880"/>
    </location>
</feature>
<dbReference type="CDD" id="cd05930">
    <property type="entry name" value="A_NRPS"/>
    <property type="match status" value="1"/>
</dbReference>
<dbReference type="GO" id="GO:0071770">
    <property type="term" value="P:DIM/DIP cell wall layer assembly"/>
    <property type="evidence" value="ECO:0007669"/>
    <property type="project" value="TreeGrafter"/>
</dbReference>
<dbReference type="SUPFAM" id="SSF53901">
    <property type="entry name" value="Thiolase-like"/>
    <property type="match status" value="5"/>
</dbReference>
<dbReference type="Pfam" id="PF00668">
    <property type="entry name" value="Condensation"/>
    <property type="match status" value="1"/>
</dbReference>
<feature type="region of interest" description="Disordered" evidence="11">
    <location>
        <begin position="4417"/>
        <end position="4438"/>
    </location>
</feature>